<protein>
    <recommendedName>
        <fullName evidence="6">Transposase</fullName>
    </recommendedName>
</protein>
<reference evidence="4" key="1">
    <citation type="submission" date="2019-12" db="EMBL/GenBank/DDBJ databases">
        <authorList>
            <person name="Scholes J."/>
        </authorList>
    </citation>
    <scope>NUCLEOTIDE SEQUENCE</scope>
</reference>
<evidence type="ECO:0000313" key="5">
    <source>
        <dbReference type="Proteomes" id="UP001153555"/>
    </source>
</evidence>
<accession>A0A9N7NNN3</accession>
<dbReference type="AlphaFoldDB" id="A0A9N7NNN3"/>
<feature type="compositionally biased region" description="Acidic residues" evidence="1">
    <location>
        <begin position="32"/>
        <end position="68"/>
    </location>
</feature>
<gene>
    <name evidence="4" type="ORF">SHERM_05995</name>
</gene>
<feature type="domain" description="MULE transposase" evidence="3">
    <location>
        <begin position="335"/>
        <end position="429"/>
    </location>
</feature>
<dbReference type="PANTHER" id="PTHR31973:SF187">
    <property type="entry name" value="MUTATOR TRANSPOSASE MUDRA PROTEIN"/>
    <property type="match status" value="1"/>
</dbReference>
<dbReference type="Proteomes" id="UP001153555">
    <property type="component" value="Unassembled WGS sequence"/>
</dbReference>
<dbReference type="InterPro" id="IPR004332">
    <property type="entry name" value="Transposase_MuDR"/>
</dbReference>
<feature type="non-terminal residue" evidence="4">
    <location>
        <position position="1"/>
    </location>
</feature>
<organism evidence="4 5">
    <name type="scientific">Striga hermonthica</name>
    <name type="common">Purple witchweed</name>
    <name type="synonym">Buchnera hermonthica</name>
    <dbReference type="NCBI Taxonomy" id="68872"/>
    <lineage>
        <taxon>Eukaryota</taxon>
        <taxon>Viridiplantae</taxon>
        <taxon>Streptophyta</taxon>
        <taxon>Embryophyta</taxon>
        <taxon>Tracheophyta</taxon>
        <taxon>Spermatophyta</taxon>
        <taxon>Magnoliopsida</taxon>
        <taxon>eudicotyledons</taxon>
        <taxon>Gunneridae</taxon>
        <taxon>Pentapetalae</taxon>
        <taxon>asterids</taxon>
        <taxon>lamiids</taxon>
        <taxon>Lamiales</taxon>
        <taxon>Orobanchaceae</taxon>
        <taxon>Buchnereae</taxon>
        <taxon>Striga</taxon>
    </lineage>
</organism>
<dbReference type="InterPro" id="IPR018289">
    <property type="entry name" value="MULE_transposase_dom"/>
</dbReference>
<evidence type="ECO:0000259" key="2">
    <source>
        <dbReference type="Pfam" id="PF03108"/>
    </source>
</evidence>
<sequence length="465" mass="54047">GQEDEQVGESVEQQNEGAEQDSEGTDHHFGDSEDSQDSEYEPEESSGDSSELSEWELEDPEGPDDDDIFQQRGHDHAKKIHKRAREWVKLRRKQKKKAREEAAGLKRSRGEDWYSEAEDDDNCFEETDEWNDSSDMSRFELKFGQKFPCRAKFKDVIRDWSVRKGYDLMFPKNEAKLIAAQCKSGCDWSLRASVIGGLSTFQIKTLKGKHTCSYRTENTQADYKYLGKRMLDTLRDNPGETLVSLKNKIKRHCGVDVSMHKVYRGKVYALSLLKVDYGEQCKRLYDYCSTVVKYNPGSSLILKVNNDFSCPKFMRMYVCLSAMRQAFLTGCRPIIGLDGCFLKTVHGGQLLSAVGRDGNDNMLPIAMAYVEIEKTDSWRWFLERLLRDVDPYRERKWTFVSNRQKGLLEAVSEIEGAEHRYCLKHMYNNFKQKWGDLELRKWFWKAASTYNVKEHLRCMSQIQKL</sequence>
<keyword evidence="5" id="KW-1185">Reference proteome</keyword>
<dbReference type="OrthoDB" id="912729at2759"/>
<name>A0A9N7NNN3_STRHE</name>
<evidence type="ECO:0000313" key="4">
    <source>
        <dbReference type="EMBL" id="CAA0839428.1"/>
    </source>
</evidence>
<proteinExistence type="predicted"/>
<comment type="caution">
    <text evidence="4">The sequence shown here is derived from an EMBL/GenBank/DDBJ whole genome shotgun (WGS) entry which is preliminary data.</text>
</comment>
<evidence type="ECO:0000259" key="3">
    <source>
        <dbReference type="Pfam" id="PF10551"/>
    </source>
</evidence>
<evidence type="ECO:0000256" key="1">
    <source>
        <dbReference type="SAM" id="MobiDB-lite"/>
    </source>
</evidence>
<feature type="region of interest" description="Disordered" evidence="1">
    <location>
        <begin position="1"/>
        <end position="80"/>
    </location>
</feature>
<dbReference type="Pfam" id="PF10551">
    <property type="entry name" value="MULE"/>
    <property type="match status" value="1"/>
</dbReference>
<feature type="non-terminal residue" evidence="4">
    <location>
        <position position="465"/>
    </location>
</feature>
<dbReference type="EMBL" id="CACSLK010031421">
    <property type="protein sequence ID" value="CAA0839428.1"/>
    <property type="molecule type" value="Genomic_DNA"/>
</dbReference>
<dbReference type="Pfam" id="PF03108">
    <property type="entry name" value="DBD_Tnp_Mut"/>
    <property type="match status" value="1"/>
</dbReference>
<feature type="domain" description="Transposase MuDR plant" evidence="2">
    <location>
        <begin position="140"/>
        <end position="203"/>
    </location>
</feature>
<evidence type="ECO:0008006" key="6">
    <source>
        <dbReference type="Google" id="ProtNLM"/>
    </source>
</evidence>
<dbReference type="PANTHER" id="PTHR31973">
    <property type="entry name" value="POLYPROTEIN, PUTATIVE-RELATED"/>
    <property type="match status" value="1"/>
</dbReference>